<sequence>MESSNNYNINILDLSDEMLLAILNKLNMVDVLYSLVYVNKRFNRLILDPFYIHNLDLTVKHSLLQRVSPLDIEKIDTICKRILARIHHHIYKLTVPLYLIESIVNIDYPQLQSLSLVNFEEEKFLEYLTEETFIYRLLTNQITHLNVDIFFDKKESNIFLLILCLGKHLTDLTYYHHFSSEHLGHPTFDLPLTHICSTLTKLTINVTTFDDCLYLLDGNLQSLTALIIDINKISDSLSILDNTRKLPQLKQFSLTSYHLTYVYDEKVILLLHRMINIEDLTLFLNVVRFNSTYIDGTHLYNDILVFMPQLQKFTFSINTSLSNSQIVFPSNDDIQYSFIEKGNRHVGSYVQNRLSMQIGQCHVYSLPYQFDSYLLLCNSFQGGIFDKVRSMKMIDTYPFEYELFEKISQHFPFLQNLTLDNFDGQKDKQHSSTFITFPHLEQLDITFTHVDYAEQFLFEKNTRLSRLLELHIGYDTLAIVTNNFTNDLARFNCSQIKRLVTKELYVPPKDFHLYFPLL</sequence>
<dbReference type="EMBL" id="CAJNOH010000003">
    <property type="protein sequence ID" value="CAF0727752.1"/>
    <property type="molecule type" value="Genomic_DNA"/>
</dbReference>
<gene>
    <name evidence="3" type="ORF">JXQ802_LOCUS6642</name>
    <name evidence="2" type="ORF">PYM288_LOCUS708</name>
</gene>
<name>A0A813MTY0_9BILA</name>
<dbReference type="EMBL" id="CAJNOL010000106">
    <property type="protein sequence ID" value="CAF0850060.1"/>
    <property type="molecule type" value="Genomic_DNA"/>
</dbReference>
<dbReference type="Gene3D" id="3.80.10.10">
    <property type="entry name" value="Ribonuclease Inhibitor"/>
    <property type="match status" value="1"/>
</dbReference>
<evidence type="ECO:0000259" key="1">
    <source>
        <dbReference type="PROSITE" id="PS50181"/>
    </source>
</evidence>
<dbReference type="PROSITE" id="PS50181">
    <property type="entry name" value="FBOX"/>
    <property type="match status" value="1"/>
</dbReference>
<keyword evidence="5" id="KW-1185">Reference proteome</keyword>
<dbReference type="Proteomes" id="UP000663870">
    <property type="component" value="Unassembled WGS sequence"/>
</dbReference>
<dbReference type="InterPro" id="IPR036047">
    <property type="entry name" value="F-box-like_dom_sf"/>
</dbReference>
<evidence type="ECO:0000313" key="3">
    <source>
        <dbReference type="EMBL" id="CAF0850060.1"/>
    </source>
</evidence>
<reference evidence="2" key="1">
    <citation type="submission" date="2021-02" db="EMBL/GenBank/DDBJ databases">
        <authorList>
            <person name="Nowell W R."/>
        </authorList>
    </citation>
    <scope>NUCLEOTIDE SEQUENCE</scope>
</reference>
<evidence type="ECO:0000313" key="5">
    <source>
        <dbReference type="Proteomes" id="UP000663870"/>
    </source>
</evidence>
<evidence type="ECO:0000313" key="4">
    <source>
        <dbReference type="Proteomes" id="UP000663854"/>
    </source>
</evidence>
<feature type="domain" description="F-box" evidence="1">
    <location>
        <begin position="8"/>
        <end position="55"/>
    </location>
</feature>
<proteinExistence type="predicted"/>
<evidence type="ECO:0000313" key="2">
    <source>
        <dbReference type="EMBL" id="CAF0727752.1"/>
    </source>
</evidence>
<accession>A0A813MTY0</accession>
<dbReference type="SUPFAM" id="SSF52047">
    <property type="entry name" value="RNI-like"/>
    <property type="match status" value="1"/>
</dbReference>
<protein>
    <recommendedName>
        <fullName evidence="1">F-box domain-containing protein</fullName>
    </recommendedName>
</protein>
<dbReference type="Proteomes" id="UP000663854">
    <property type="component" value="Unassembled WGS sequence"/>
</dbReference>
<dbReference type="InterPro" id="IPR032675">
    <property type="entry name" value="LRR_dom_sf"/>
</dbReference>
<dbReference type="SUPFAM" id="SSF81383">
    <property type="entry name" value="F-box domain"/>
    <property type="match status" value="1"/>
</dbReference>
<dbReference type="AlphaFoldDB" id="A0A813MTY0"/>
<organism evidence="2 4">
    <name type="scientific">Rotaria sordida</name>
    <dbReference type="NCBI Taxonomy" id="392033"/>
    <lineage>
        <taxon>Eukaryota</taxon>
        <taxon>Metazoa</taxon>
        <taxon>Spiralia</taxon>
        <taxon>Gnathifera</taxon>
        <taxon>Rotifera</taxon>
        <taxon>Eurotatoria</taxon>
        <taxon>Bdelloidea</taxon>
        <taxon>Philodinida</taxon>
        <taxon>Philodinidae</taxon>
        <taxon>Rotaria</taxon>
    </lineage>
</organism>
<dbReference type="InterPro" id="IPR001810">
    <property type="entry name" value="F-box_dom"/>
</dbReference>
<comment type="caution">
    <text evidence="2">The sequence shown here is derived from an EMBL/GenBank/DDBJ whole genome shotgun (WGS) entry which is preliminary data.</text>
</comment>